<reference evidence="1 2" key="1">
    <citation type="submission" date="2019-01" db="EMBL/GenBank/DDBJ databases">
        <title>Sequencing of cultivated peanut Arachis hypogaea provides insights into genome evolution and oil improvement.</title>
        <authorList>
            <person name="Chen X."/>
        </authorList>
    </citation>
    <scope>NUCLEOTIDE SEQUENCE [LARGE SCALE GENOMIC DNA]</scope>
    <source>
        <strain evidence="2">cv. Fuhuasheng</strain>
        <tissue evidence="1">Leaves</tissue>
    </source>
</reference>
<keyword evidence="2" id="KW-1185">Reference proteome</keyword>
<proteinExistence type="predicted"/>
<sequence length="60" mass="6680">MTSFRGTLLSLSTEVLLRNLRILYTCSAIIENVPRHSLYPTDLLSALSGGDRTNQELSKI</sequence>
<dbReference type="Proteomes" id="UP000289738">
    <property type="component" value="Chromosome A10"/>
</dbReference>
<dbReference type="AlphaFoldDB" id="A0A445B437"/>
<comment type="caution">
    <text evidence="1">The sequence shown here is derived from an EMBL/GenBank/DDBJ whole genome shotgun (WGS) entry which is preliminary data.</text>
</comment>
<organism evidence="1 2">
    <name type="scientific">Arachis hypogaea</name>
    <name type="common">Peanut</name>
    <dbReference type="NCBI Taxonomy" id="3818"/>
    <lineage>
        <taxon>Eukaryota</taxon>
        <taxon>Viridiplantae</taxon>
        <taxon>Streptophyta</taxon>
        <taxon>Embryophyta</taxon>
        <taxon>Tracheophyta</taxon>
        <taxon>Spermatophyta</taxon>
        <taxon>Magnoliopsida</taxon>
        <taxon>eudicotyledons</taxon>
        <taxon>Gunneridae</taxon>
        <taxon>Pentapetalae</taxon>
        <taxon>rosids</taxon>
        <taxon>fabids</taxon>
        <taxon>Fabales</taxon>
        <taxon>Fabaceae</taxon>
        <taxon>Papilionoideae</taxon>
        <taxon>50 kb inversion clade</taxon>
        <taxon>dalbergioids sensu lato</taxon>
        <taxon>Dalbergieae</taxon>
        <taxon>Pterocarpus clade</taxon>
        <taxon>Arachis</taxon>
    </lineage>
</organism>
<dbReference type="EMBL" id="SDMP01000010">
    <property type="protein sequence ID" value="RYR33429.1"/>
    <property type="molecule type" value="Genomic_DNA"/>
</dbReference>
<evidence type="ECO:0000313" key="1">
    <source>
        <dbReference type="EMBL" id="RYR33429.1"/>
    </source>
</evidence>
<name>A0A445B437_ARAHY</name>
<evidence type="ECO:0000313" key="2">
    <source>
        <dbReference type="Proteomes" id="UP000289738"/>
    </source>
</evidence>
<accession>A0A445B437</accession>
<gene>
    <name evidence="1" type="ORF">Ahy_A10g048014</name>
</gene>
<protein>
    <submittedName>
        <fullName evidence="1">Uncharacterized protein</fullName>
    </submittedName>
</protein>